<comment type="function">
    <text evidence="7">TFIIF is a general transcription initiation factor that binds to RNA polymerase II and helps to recruit it to the initiation complex in collaboration with TFIIB. It promotes transcription elongation.</text>
</comment>
<evidence type="ECO:0000256" key="6">
    <source>
        <dbReference type="ARBA" id="ARBA00023242"/>
    </source>
</evidence>
<accession>A0A2U1J5Z8</accession>
<keyword evidence="4 7" id="KW-0238">DNA-binding</keyword>
<feature type="compositionally biased region" description="Basic and acidic residues" evidence="8">
    <location>
        <begin position="442"/>
        <end position="453"/>
    </location>
</feature>
<dbReference type="InterPro" id="IPR008851">
    <property type="entry name" value="TFIIF-alpha"/>
</dbReference>
<dbReference type="AlphaFoldDB" id="A0A2U1J5Z8"/>
<feature type="compositionally biased region" description="Polar residues" evidence="8">
    <location>
        <begin position="481"/>
        <end position="496"/>
    </location>
</feature>
<dbReference type="EMBL" id="MBFU01000331">
    <property type="protein sequence ID" value="PWA00507.1"/>
    <property type="molecule type" value="Genomic_DNA"/>
</dbReference>
<comment type="subcellular location">
    <subcellularLocation>
        <location evidence="1 7">Nucleus</location>
    </subcellularLocation>
</comment>
<evidence type="ECO:0000256" key="8">
    <source>
        <dbReference type="SAM" id="MobiDB-lite"/>
    </source>
</evidence>
<feature type="compositionally biased region" description="Acidic residues" evidence="8">
    <location>
        <begin position="454"/>
        <end position="466"/>
    </location>
</feature>
<evidence type="ECO:0000313" key="9">
    <source>
        <dbReference type="EMBL" id="PWA00507.1"/>
    </source>
</evidence>
<dbReference type="PANTHER" id="PTHR13011">
    <property type="entry name" value="TFIIF-ALPHA"/>
    <property type="match status" value="1"/>
</dbReference>
<evidence type="ECO:0000256" key="3">
    <source>
        <dbReference type="ARBA" id="ARBA00023015"/>
    </source>
</evidence>
<dbReference type="SUPFAM" id="SSF50916">
    <property type="entry name" value="Rap30/74 interaction domains"/>
    <property type="match status" value="1"/>
</dbReference>
<evidence type="ECO:0000256" key="2">
    <source>
        <dbReference type="ARBA" id="ARBA00005249"/>
    </source>
</evidence>
<comment type="caution">
    <text evidence="9">The sequence shown here is derived from an EMBL/GenBank/DDBJ whole genome shotgun (WGS) entry which is preliminary data.</text>
</comment>
<organism evidence="9 10">
    <name type="scientific">Smittium angustum</name>
    <dbReference type="NCBI Taxonomy" id="133377"/>
    <lineage>
        <taxon>Eukaryota</taxon>
        <taxon>Fungi</taxon>
        <taxon>Fungi incertae sedis</taxon>
        <taxon>Zoopagomycota</taxon>
        <taxon>Kickxellomycotina</taxon>
        <taxon>Harpellomycetes</taxon>
        <taxon>Harpellales</taxon>
        <taxon>Legeriomycetaceae</taxon>
        <taxon>Smittium</taxon>
    </lineage>
</organism>
<evidence type="ECO:0000256" key="7">
    <source>
        <dbReference type="RuleBase" id="RU366044"/>
    </source>
</evidence>
<evidence type="ECO:0000256" key="1">
    <source>
        <dbReference type="ARBA" id="ARBA00004123"/>
    </source>
</evidence>
<feature type="region of interest" description="Disordered" evidence="8">
    <location>
        <begin position="122"/>
        <end position="166"/>
    </location>
</feature>
<feature type="compositionally biased region" description="Basic and acidic residues" evidence="8">
    <location>
        <begin position="467"/>
        <end position="480"/>
    </location>
</feature>
<dbReference type="Proteomes" id="UP000245591">
    <property type="component" value="Unassembled WGS sequence"/>
</dbReference>
<feature type="compositionally biased region" description="Polar residues" evidence="8">
    <location>
        <begin position="135"/>
        <end position="160"/>
    </location>
</feature>
<dbReference type="GO" id="GO:0003677">
    <property type="term" value="F:DNA binding"/>
    <property type="evidence" value="ECO:0007669"/>
    <property type="project" value="UniProtKB-KW"/>
</dbReference>
<keyword evidence="10" id="KW-1185">Reference proteome</keyword>
<dbReference type="GO" id="GO:0001096">
    <property type="term" value="F:TFIIF-class transcription factor complex binding"/>
    <property type="evidence" value="ECO:0007669"/>
    <property type="project" value="TreeGrafter"/>
</dbReference>
<feature type="compositionally biased region" description="Basic and acidic residues" evidence="8">
    <location>
        <begin position="497"/>
        <end position="513"/>
    </location>
</feature>
<keyword evidence="5 7" id="KW-0804">Transcription</keyword>
<dbReference type="InterPro" id="IPR011039">
    <property type="entry name" value="TFIIF_interaction"/>
</dbReference>
<dbReference type="PANTHER" id="PTHR13011:SF0">
    <property type="entry name" value="GENERAL TRANSCRIPTION FACTOR IIF SUBUNIT 1"/>
    <property type="match status" value="1"/>
</dbReference>
<dbReference type="Pfam" id="PF05793">
    <property type="entry name" value="TFIIF_alpha"/>
    <property type="match status" value="1"/>
</dbReference>
<proteinExistence type="inferred from homology"/>
<sequence>MSSGLRPFKNKKKATAIPTKNTQPFKKNIPLVKLEHENTLNSTASSSSLSNSGSRGLKPNNVLSTRPVTKIKNEFPPDYSSKSSVEDNRQFTDYRLVSSERESTHNVMRFLTSQNIDPKTFIQPIKLRRREKQNSHYYNSTTDKNGFENDTSGSGNTNQDESGKSDVKFEEVLNPERASNQNSSSNQSLTPNETISRIDSTIVAPFGGGARNKQLMFKKRTKQVFFADEQQRKLNIEESRPWILEDFDGKQNWTGTLEGGQKSNYVLFVLMEDGFKVVPVNRWYKFAPKVKYDTLTLDEAELELKKSQKNDGQDRWIMKKRSVQQETDTQKATGTKKTQFGNIEAIIEKKEANAGESTKNFKKYVDYNDNTTLEDDDESGARKKKGNANGDIDEIDFEEVFEDDEEMAEDLFENIEEDTEKDKLKSKGNALEMKQLMRKLEKNKAYDSDKEENPYDSDLSDQSDDEDFKKSLEEKQDQTDQKSQTAIGSQSDNVQGQDKDFDSKPRQNDDKSSRIHLATQKKRKRIDSEDTNENKVSGLGSNNNHIQKSKQPKSSDRIHEDKASSESSSLISEQEIISLIKNNNLTIKDLISKIKRKLRENPANRQRISEIVKRVATQKDGVLVLKGSK</sequence>
<feature type="compositionally biased region" description="Polar residues" evidence="8">
    <location>
        <begin position="324"/>
        <end position="336"/>
    </location>
</feature>
<feature type="region of interest" description="Disordered" evidence="8">
    <location>
        <begin position="370"/>
        <end position="396"/>
    </location>
</feature>
<evidence type="ECO:0000256" key="4">
    <source>
        <dbReference type="ARBA" id="ARBA00023125"/>
    </source>
</evidence>
<keyword evidence="6 7" id="KW-0539">Nucleus</keyword>
<feature type="compositionally biased region" description="Low complexity" evidence="8">
    <location>
        <begin position="39"/>
        <end position="57"/>
    </location>
</feature>
<keyword evidence="3 7" id="KW-0805">Transcription regulation</keyword>
<dbReference type="GO" id="GO:0006367">
    <property type="term" value="P:transcription initiation at RNA polymerase II promoter"/>
    <property type="evidence" value="ECO:0007669"/>
    <property type="project" value="InterPro"/>
</dbReference>
<feature type="region of interest" description="Disordered" evidence="8">
    <location>
        <begin position="442"/>
        <end position="571"/>
    </location>
</feature>
<feature type="region of interest" description="Disordered" evidence="8">
    <location>
        <begin position="313"/>
        <end position="336"/>
    </location>
</feature>
<protein>
    <recommendedName>
        <fullName evidence="7">Transcription initiation factor IIF subunit alpha</fullName>
    </recommendedName>
</protein>
<evidence type="ECO:0000313" key="10">
    <source>
        <dbReference type="Proteomes" id="UP000245591"/>
    </source>
</evidence>
<reference evidence="9 10" key="1">
    <citation type="journal article" date="2018" name="MBio">
        <title>Comparative Genomics Reveals the Core Gene Toolbox for the Fungus-Insect Symbiosis.</title>
        <authorList>
            <person name="Wang Y."/>
            <person name="Stata M."/>
            <person name="Wang W."/>
            <person name="Stajich J.E."/>
            <person name="White M.M."/>
            <person name="Moncalvo J.M."/>
        </authorList>
    </citation>
    <scope>NUCLEOTIDE SEQUENCE [LARGE SCALE GENOMIC DNA]</scope>
    <source>
        <strain evidence="9 10">AUS-126-30</strain>
    </source>
</reference>
<dbReference type="GO" id="GO:0016251">
    <property type="term" value="F:RNA polymerase II general transcription initiation factor activity"/>
    <property type="evidence" value="ECO:0007669"/>
    <property type="project" value="TreeGrafter"/>
</dbReference>
<feature type="compositionally biased region" description="Basic and acidic residues" evidence="8">
    <location>
        <begin position="553"/>
        <end position="564"/>
    </location>
</feature>
<feature type="region of interest" description="Disordered" evidence="8">
    <location>
        <begin position="1"/>
        <end position="87"/>
    </location>
</feature>
<dbReference type="GO" id="GO:0005674">
    <property type="term" value="C:transcription factor TFIIF complex"/>
    <property type="evidence" value="ECO:0007669"/>
    <property type="project" value="TreeGrafter"/>
</dbReference>
<evidence type="ECO:0000256" key="5">
    <source>
        <dbReference type="ARBA" id="ARBA00023163"/>
    </source>
</evidence>
<feature type="compositionally biased region" description="Low complexity" evidence="8">
    <location>
        <begin position="179"/>
        <end position="188"/>
    </location>
</feature>
<comment type="similarity">
    <text evidence="2 7">Belongs to the TFIIF alpha subunit family.</text>
</comment>
<gene>
    <name evidence="9" type="ORF">BB558_003443</name>
</gene>
<dbReference type="GO" id="GO:0032968">
    <property type="term" value="P:positive regulation of transcription elongation by RNA polymerase II"/>
    <property type="evidence" value="ECO:0007669"/>
    <property type="project" value="InterPro"/>
</dbReference>
<name>A0A2U1J5Z8_SMIAN</name>
<feature type="region of interest" description="Disordered" evidence="8">
    <location>
        <begin position="175"/>
        <end position="194"/>
    </location>
</feature>